<comment type="catalytic activity">
    <reaction evidence="1">
        <text>Hydrolysis of terminal, non-reducing alpha-D-galactose residues in alpha-D-galactosides, including galactose oligosaccharides, galactomannans and galactolipids.</text>
        <dbReference type="EC" id="3.2.1.22"/>
    </reaction>
</comment>
<dbReference type="InterPro" id="IPR013785">
    <property type="entry name" value="Aldolase_TIM"/>
</dbReference>
<dbReference type="GO" id="GO:0004557">
    <property type="term" value="F:alpha-galactosidase activity"/>
    <property type="evidence" value="ECO:0007669"/>
    <property type="project" value="UniProtKB-EC"/>
</dbReference>
<evidence type="ECO:0000256" key="2">
    <source>
        <dbReference type="ARBA" id="ARBA00012755"/>
    </source>
</evidence>
<keyword evidence="4" id="KW-0326">Glycosidase</keyword>
<name>A0A0D2BIG2_9EURO</name>
<evidence type="ECO:0000313" key="5">
    <source>
        <dbReference type="EMBL" id="KIW18385.1"/>
    </source>
</evidence>
<dbReference type="STRING" id="91928.A0A0D2BIG2"/>
<dbReference type="PANTHER" id="PTHR43053">
    <property type="entry name" value="GLYCOSIDASE FAMILY 31"/>
    <property type="match status" value="1"/>
</dbReference>
<sequence>MADIREIRWQTPDLTVILTIEADQIVRLKEIKPVEGSRIPQESSLFSESSLPLTEIRLAGEGTDDTKSSKTLVCGAVTKRLKYQSHQESANGQHQSLEITSHDHISKLTVTATLVAYPGTPVLRSFATARNDGDTNIILCQATSLVVGGLTGGSREWYHDYVASSATNTWFREAQWHDHDLPSIGLDSIGVCELNQGHLGGHTSYSVSNRGGFSTGGMLAMGMLKRRDGQDTWLWQIESNGSWRWELGDFKEDIYVAISGPTDFNHSWKECLGPGESFTTVPCAIVHIYGGIDVAFGALTDYRRRIRRKHVDNEELPIIFNDYMNCLMGDPNEEKIKGLIGPAAYTGAEYFVVDAGWYADTTDWWDSVGEWKPSKKRFPNGFKSVLDTIRSAGMKPGVWLEPEVVGIRSSIVEELPDEAFFQENGRRTVEKGRYQLDYRSPIVRHRMDKIVDELVLEYGVGYFKFDYNIDVVYGTDFKAFSSGAGALGHNRSYLEWVSKILDRHPGLVIENCSSGGQRLDYALLAIHSVQSTSDQQDPVRYAAVSAAIATAVTPEQSASWAYPQPEWSDEINALTVINSLMGRVHLSGALHRLSKPQLSLVREGMDVYKQFRYDVKSSKPFWPLGLPGWHDDWMAVGLKAGSCQYLAVWRRGGDDSCSLPISGAKENIAMAAELLYPVGFGVDWTWNSEKRELKLKLPSTICARLLRISERQAA</sequence>
<evidence type="ECO:0000256" key="3">
    <source>
        <dbReference type="ARBA" id="ARBA00022801"/>
    </source>
</evidence>
<dbReference type="Pfam" id="PF02065">
    <property type="entry name" value="Melibiase"/>
    <property type="match status" value="1"/>
</dbReference>
<dbReference type="Gene3D" id="3.20.20.70">
    <property type="entry name" value="Aldolase class I"/>
    <property type="match status" value="1"/>
</dbReference>
<dbReference type="InterPro" id="IPR017853">
    <property type="entry name" value="GH"/>
</dbReference>
<protein>
    <recommendedName>
        <fullName evidence="2">alpha-galactosidase</fullName>
        <ecNumber evidence="2">3.2.1.22</ecNumber>
    </recommendedName>
</protein>
<dbReference type="HOGENOM" id="CLU_018331_0_0_1"/>
<dbReference type="AlphaFoldDB" id="A0A0D2BIG2"/>
<evidence type="ECO:0000256" key="1">
    <source>
        <dbReference type="ARBA" id="ARBA00001255"/>
    </source>
</evidence>
<dbReference type="SUPFAM" id="SSF51445">
    <property type="entry name" value="(Trans)glycosidases"/>
    <property type="match status" value="1"/>
</dbReference>
<dbReference type="InterPro" id="IPR002252">
    <property type="entry name" value="Glyco_hydro_36"/>
</dbReference>
<dbReference type="EC" id="3.2.1.22" evidence="2"/>
<dbReference type="CDD" id="cd14791">
    <property type="entry name" value="GH36"/>
    <property type="match status" value="1"/>
</dbReference>
<dbReference type="RefSeq" id="XP_016238601.1">
    <property type="nucleotide sequence ID" value="XM_016377031.1"/>
</dbReference>
<dbReference type="InterPro" id="IPR038417">
    <property type="entry name" value="Alpga-gal_N_sf"/>
</dbReference>
<keyword evidence="3" id="KW-0378">Hydrolase</keyword>
<dbReference type="PRINTS" id="PR00743">
    <property type="entry name" value="GLHYDRLASE36"/>
</dbReference>
<dbReference type="PANTHER" id="PTHR43053:SF3">
    <property type="entry name" value="ALPHA-GALACTOSIDASE C-RELATED"/>
    <property type="match status" value="1"/>
</dbReference>
<dbReference type="EMBL" id="KN847493">
    <property type="protein sequence ID" value="KIW18385.1"/>
    <property type="molecule type" value="Genomic_DNA"/>
</dbReference>
<reference evidence="5 6" key="1">
    <citation type="submission" date="2015-01" db="EMBL/GenBank/DDBJ databases">
        <title>The Genome Sequence of Exophiala spinifera CBS89968.</title>
        <authorList>
            <consortium name="The Broad Institute Genomics Platform"/>
            <person name="Cuomo C."/>
            <person name="de Hoog S."/>
            <person name="Gorbushina A."/>
            <person name="Stielow B."/>
            <person name="Teixiera M."/>
            <person name="Abouelleil A."/>
            <person name="Chapman S.B."/>
            <person name="Priest M."/>
            <person name="Young S.K."/>
            <person name="Wortman J."/>
            <person name="Nusbaum C."/>
            <person name="Birren B."/>
        </authorList>
    </citation>
    <scope>NUCLEOTIDE SEQUENCE [LARGE SCALE GENOMIC DNA]</scope>
    <source>
        <strain evidence="5 6">CBS 89968</strain>
    </source>
</reference>
<dbReference type="GO" id="GO:0016052">
    <property type="term" value="P:carbohydrate catabolic process"/>
    <property type="evidence" value="ECO:0007669"/>
    <property type="project" value="InterPro"/>
</dbReference>
<dbReference type="VEuPathDB" id="FungiDB:PV08_02673"/>
<proteinExistence type="predicted"/>
<gene>
    <name evidence="5" type="ORF">PV08_02673</name>
</gene>
<evidence type="ECO:0000256" key="4">
    <source>
        <dbReference type="ARBA" id="ARBA00023295"/>
    </source>
</evidence>
<dbReference type="OrthoDB" id="5795902at2759"/>
<dbReference type="GeneID" id="27329756"/>
<organism evidence="5 6">
    <name type="scientific">Exophiala spinifera</name>
    <dbReference type="NCBI Taxonomy" id="91928"/>
    <lineage>
        <taxon>Eukaryota</taxon>
        <taxon>Fungi</taxon>
        <taxon>Dikarya</taxon>
        <taxon>Ascomycota</taxon>
        <taxon>Pezizomycotina</taxon>
        <taxon>Eurotiomycetes</taxon>
        <taxon>Chaetothyriomycetidae</taxon>
        <taxon>Chaetothyriales</taxon>
        <taxon>Herpotrichiellaceae</taxon>
        <taxon>Exophiala</taxon>
    </lineage>
</organism>
<keyword evidence="6" id="KW-1185">Reference proteome</keyword>
<evidence type="ECO:0000313" key="6">
    <source>
        <dbReference type="Proteomes" id="UP000053328"/>
    </source>
</evidence>
<accession>A0A0D2BIG2</accession>
<dbReference type="Proteomes" id="UP000053328">
    <property type="component" value="Unassembled WGS sequence"/>
</dbReference>
<dbReference type="InterPro" id="IPR050985">
    <property type="entry name" value="Alpha-glycosidase_related"/>
</dbReference>
<dbReference type="Gene3D" id="2.70.98.60">
    <property type="entry name" value="alpha-galactosidase from lactobacil brevis"/>
    <property type="match status" value="1"/>
</dbReference>